<dbReference type="GO" id="GO:0005886">
    <property type="term" value="C:plasma membrane"/>
    <property type="evidence" value="ECO:0007669"/>
    <property type="project" value="TreeGrafter"/>
</dbReference>
<keyword evidence="2" id="KW-0547">Nucleotide-binding</keyword>
<comment type="caution">
    <text evidence="5">The sequence shown here is derived from an EMBL/GenBank/DDBJ whole genome shotgun (WGS) entry which is preliminary data.</text>
</comment>
<dbReference type="OrthoDB" id="9805514at2"/>
<dbReference type="GO" id="GO:1903806">
    <property type="term" value="P:L-isoleucine import across plasma membrane"/>
    <property type="evidence" value="ECO:0007669"/>
    <property type="project" value="TreeGrafter"/>
</dbReference>
<dbReference type="InterPro" id="IPR051120">
    <property type="entry name" value="ABC_AA/LPS_Transport"/>
</dbReference>
<dbReference type="FunFam" id="3.40.50.300:FF:000421">
    <property type="entry name" value="Branched-chain amino acid ABC transporter ATP-binding protein"/>
    <property type="match status" value="1"/>
</dbReference>
<protein>
    <submittedName>
        <fullName evidence="5">ABC transporter ATP-binding protein</fullName>
    </submittedName>
</protein>
<dbReference type="InterPro" id="IPR003439">
    <property type="entry name" value="ABC_transporter-like_ATP-bd"/>
</dbReference>
<name>A0A3N0CIJ2_9ACTN</name>
<dbReference type="PANTHER" id="PTHR45772:SF7">
    <property type="entry name" value="AMINO ACID ABC TRANSPORTER ATP-BINDING PROTEIN"/>
    <property type="match status" value="1"/>
</dbReference>
<evidence type="ECO:0000256" key="2">
    <source>
        <dbReference type="ARBA" id="ARBA00022741"/>
    </source>
</evidence>
<dbReference type="RefSeq" id="WP_123228120.1">
    <property type="nucleotide sequence ID" value="NZ_RJSE01000007.1"/>
</dbReference>
<evidence type="ECO:0000256" key="1">
    <source>
        <dbReference type="ARBA" id="ARBA00022448"/>
    </source>
</evidence>
<feature type="domain" description="ABC transporter" evidence="4">
    <location>
        <begin position="21"/>
        <end position="270"/>
    </location>
</feature>
<keyword evidence="3 5" id="KW-0067">ATP-binding</keyword>
<dbReference type="GO" id="GO:1903805">
    <property type="term" value="P:L-valine import across plasma membrane"/>
    <property type="evidence" value="ECO:0007669"/>
    <property type="project" value="TreeGrafter"/>
</dbReference>
<evidence type="ECO:0000256" key="3">
    <source>
        <dbReference type="ARBA" id="ARBA00022840"/>
    </source>
</evidence>
<dbReference type="InterPro" id="IPR032823">
    <property type="entry name" value="BCA_ABC_TP_C"/>
</dbReference>
<dbReference type="InterPro" id="IPR027417">
    <property type="entry name" value="P-loop_NTPase"/>
</dbReference>
<reference evidence="5 6" key="1">
    <citation type="submission" date="2018-11" db="EMBL/GenBank/DDBJ databases">
        <authorList>
            <person name="Li F."/>
        </authorList>
    </citation>
    <scope>NUCLEOTIDE SEQUENCE [LARGE SCALE GENOMIC DNA]</scope>
    <source>
        <strain evidence="5 6">Gsoil 097</strain>
    </source>
</reference>
<dbReference type="GO" id="GO:0016887">
    <property type="term" value="F:ATP hydrolysis activity"/>
    <property type="evidence" value="ECO:0007669"/>
    <property type="project" value="InterPro"/>
</dbReference>
<sequence>MSIGMPSASPGQGDSVWHTLLELDCVTVRFGGITAVNKLSLSIAAGEIVGLLGPNGAGKTTALDTISGLRTPTAGRISYAGEDITKRSAHRNARNGVRRTFQRHQAFGWLSVEENVLVPLEWSTRGRGFFGDLLRLPHRQRQTRELLQNAAAVIDECGLADVATAPASSLPIGQLRLLEFARAVVDAPRLLLLDEPTSGLGTRETEQLGELVRKLAADFGTAVVLVEHDVDFVMSLCTRVVCMVQGAVIADGTPAEVQSNPEVIASYLGS</sequence>
<evidence type="ECO:0000259" key="4">
    <source>
        <dbReference type="PROSITE" id="PS50893"/>
    </source>
</evidence>
<dbReference type="PROSITE" id="PS50893">
    <property type="entry name" value="ABC_TRANSPORTER_2"/>
    <property type="match status" value="1"/>
</dbReference>
<evidence type="ECO:0000313" key="6">
    <source>
        <dbReference type="Proteomes" id="UP000267128"/>
    </source>
</evidence>
<dbReference type="GO" id="GO:0005304">
    <property type="term" value="F:L-valine transmembrane transporter activity"/>
    <property type="evidence" value="ECO:0007669"/>
    <property type="project" value="TreeGrafter"/>
</dbReference>
<accession>A0A3N0CIJ2</accession>
<organism evidence="5 6">
    <name type="scientific">Nocardioides marmoriginsengisoli</name>
    <dbReference type="NCBI Taxonomy" id="661483"/>
    <lineage>
        <taxon>Bacteria</taxon>
        <taxon>Bacillati</taxon>
        <taxon>Actinomycetota</taxon>
        <taxon>Actinomycetes</taxon>
        <taxon>Propionibacteriales</taxon>
        <taxon>Nocardioidaceae</taxon>
        <taxon>Nocardioides</taxon>
    </lineage>
</organism>
<gene>
    <name evidence="5" type="ORF">EFK50_13870</name>
</gene>
<dbReference type="GO" id="GO:0015808">
    <property type="term" value="P:L-alanine transport"/>
    <property type="evidence" value="ECO:0007669"/>
    <property type="project" value="TreeGrafter"/>
</dbReference>
<dbReference type="GO" id="GO:0015188">
    <property type="term" value="F:L-isoleucine transmembrane transporter activity"/>
    <property type="evidence" value="ECO:0007669"/>
    <property type="project" value="TreeGrafter"/>
</dbReference>
<dbReference type="EMBL" id="RJSE01000007">
    <property type="protein sequence ID" value="RNL62826.1"/>
    <property type="molecule type" value="Genomic_DNA"/>
</dbReference>
<dbReference type="SUPFAM" id="SSF52540">
    <property type="entry name" value="P-loop containing nucleoside triphosphate hydrolases"/>
    <property type="match status" value="1"/>
</dbReference>
<dbReference type="GO" id="GO:0005524">
    <property type="term" value="F:ATP binding"/>
    <property type="evidence" value="ECO:0007669"/>
    <property type="project" value="UniProtKB-KW"/>
</dbReference>
<dbReference type="Gene3D" id="3.40.50.300">
    <property type="entry name" value="P-loop containing nucleotide triphosphate hydrolases"/>
    <property type="match status" value="1"/>
</dbReference>
<proteinExistence type="predicted"/>
<dbReference type="InterPro" id="IPR003593">
    <property type="entry name" value="AAA+_ATPase"/>
</dbReference>
<dbReference type="Pfam" id="PF00005">
    <property type="entry name" value="ABC_tran"/>
    <property type="match status" value="1"/>
</dbReference>
<dbReference type="GO" id="GO:0015192">
    <property type="term" value="F:L-phenylalanine transmembrane transporter activity"/>
    <property type="evidence" value="ECO:0007669"/>
    <property type="project" value="TreeGrafter"/>
</dbReference>
<dbReference type="PANTHER" id="PTHR45772">
    <property type="entry name" value="CONSERVED COMPONENT OF ABC TRANSPORTER FOR NATURAL AMINO ACIDS-RELATED"/>
    <property type="match status" value="1"/>
</dbReference>
<evidence type="ECO:0000313" key="5">
    <source>
        <dbReference type="EMBL" id="RNL62826.1"/>
    </source>
</evidence>
<dbReference type="AlphaFoldDB" id="A0A3N0CIJ2"/>
<dbReference type="GO" id="GO:0042941">
    <property type="term" value="P:D-alanine transmembrane transport"/>
    <property type="evidence" value="ECO:0007669"/>
    <property type="project" value="TreeGrafter"/>
</dbReference>
<dbReference type="Proteomes" id="UP000267128">
    <property type="component" value="Unassembled WGS sequence"/>
</dbReference>
<dbReference type="Pfam" id="PF12399">
    <property type="entry name" value="BCA_ABC_TP_C"/>
    <property type="match status" value="1"/>
</dbReference>
<dbReference type="SMART" id="SM00382">
    <property type="entry name" value="AAA"/>
    <property type="match status" value="1"/>
</dbReference>
<keyword evidence="6" id="KW-1185">Reference proteome</keyword>
<dbReference type="CDD" id="cd03219">
    <property type="entry name" value="ABC_Mj1267_LivG_branched"/>
    <property type="match status" value="1"/>
</dbReference>
<keyword evidence="1" id="KW-0813">Transport</keyword>